<name>G8R474_OWEHD</name>
<evidence type="ECO:0000256" key="4">
    <source>
        <dbReference type="ARBA" id="ARBA00022679"/>
    </source>
</evidence>
<dbReference type="Gene3D" id="3.30.565.10">
    <property type="entry name" value="Histidine kinase-like ATPase, C-terminal domain"/>
    <property type="match status" value="1"/>
</dbReference>
<dbReference type="InterPro" id="IPR005467">
    <property type="entry name" value="His_kinase_dom"/>
</dbReference>
<dbReference type="OrthoDB" id="9813151at2"/>
<dbReference type="Gene3D" id="1.10.287.130">
    <property type="match status" value="1"/>
</dbReference>
<evidence type="ECO:0000256" key="6">
    <source>
        <dbReference type="ARBA" id="ARBA00023012"/>
    </source>
</evidence>
<evidence type="ECO:0000313" key="10">
    <source>
        <dbReference type="EMBL" id="AEV33141.1"/>
    </source>
</evidence>
<dbReference type="InterPro" id="IPR036890">
    <property type="entry name" value="HATPase_C_sf"/>
</dbReference>
<dbReference type="PROSITE" id="PS50109">
    <property type="entry name" value="HIS_KIN"/>
    <property type="match status" value="1"/>
</dbReference>
<dbReference type="AlphaFoldDB" id="G8R474"/>
<dbReference type="InterPro" id="IPR004358">
    <property type="entry name" value="Sig_transdc_His_kin-like_C"/>
</dbReference>
<evidence type="ECO:0000256" key="1">
    <source>
        <dbReference type="ARBA" id="ARBA00000085"/>
    </source>
</evidence>
<dbReference type="Proteomes" id="UP000005631">
    <property type="component" value="Chromosome"/>
</dbReference>
<evidence type="ECO:0000256" key="5">
    <source>
        <dbReference type="ARBA" id="ARBA00022777"/>
    </source>
</evidence>
<dbReference type="GO" id="GO:0005886">
    <property type="term" value="C:plasma membrane"/>
    <property type="evidence" value="ECO:0007669"/>
    <property type="project" value="TreeGrafter"/>
</dbReference>
<dbReference type="STRING" id="926562.Oweho_2167"/>
<dbReference type="HOGENOM" id="CLU_000445_89_3_10"/>
<dbReference type="FunFam" id="1.10.287.130:FF:000001">
    <property type="entry name" value="Two-component sensor histidine kinase"/>
    <property type="match status" value="1"/>
</dbReference>
<dbReference type="FunFam" id="3.30.565.10:FF:000006">
    <property type="entry name" value="Sensor histidine kinase WalK"/>
    <property type="match status" value="1"/>
</dbReference>
<feature type="transmembrane region" description="Helical" evidence="8">
    <location>
        <begin position="7"/>
        <end position="30"/>
    </location>
</feature>
<sequence>MRFDKPNILALSLAGIIAALIWALTSSVLYVSTENAYLLEVGMVSIAMFIACYLIIRYSVEEFIYNKVKIIYKNIHNLKIGNDEDEDEVVRSSDLDMVTREVSEWAEQRDIEIEALQVREAFRREFIGNVSHELKTPIFNIQGYLLTLLDGALDDPEINRRYLKRASKSVDRMIYIIDDLETISKLESNMIQLAYSNFNIVGLVKEVFEMLEDKARERKIKLVFKKEYDKPIKVYGDRQKVEQVLINLITNAIKYGNDKGKVEVRFYDMDKQILTEVSDDGVGIPQEDLARIFERFYRVDKSRSREAGGTGLGLSIVKHIIEAHKQTINARSSEKAGSTFSFTLQKGK</sequence>
<dbReference type="PANTHER" id="PTHR45453:SF1">
    <property type="entry name" value="PHOSPHATE REGULON SENSOR PROTEIN PHOR"/>
    <property type="match status" value="1"/>
</dbReference>
<keyword evidence="3" id="KW-0597">Phosphoprotein</keyword>
<evidence type="ECO:0000256" key="7">
    <source>
        <dbReference type="ARBA" id="ARBA00023136"/>
    </source>
</evidence>
<keyword evidence="4" id="KW-0808">Transferase</keyword>
<evidence type="ECO:0000256" key="3">
    <source>
        <dbReference type="ARBA" id="ARBA00022553"/>
    </source>
</evidence>
<dbReference type="GO" id="GO:0004721">
    <property type="term" value="F:phosphoprotein phosphatase activity"/>
    <property type="evidence" value="ECO:0007669"/>
    <property type="project" value="TreeGrafter"/>
</dbReference>
<dbReference type="InterPro" id="IPR003661">
    <property type="entry name" value="HisK_dim/P_dom"/>
</dbReference>
<proteinExistence type="predicted"/>
<organism evidence="10 11">
    <name type="scientific">Owenweeksia hongkongensis (strain DSM 17368 / CIP 108786 / JCM 12287 / NRRL B-23963 / UST20020801)</name>
    <dbReference type="NCBI Taxonomy" id="926562"/>
    <lineage>
        <taxon>Bacteria</taxon>
        <taxon>Pseudomonadati</taxon>
        <taxon>Bacteroidota</taxon>
        <taxon>Flavobacteriia</taxon>
        <taxon>Flavobacteriales</taxon>
        <taxon>Owenweeksiaceae</taxon>
        <taxon>Owenweeksia</taxon>
    </lineage>
</organism>
<evidence type="ECO:0000313" key="11">
    <source>
        <dbReference type="Proteomes" id="UP000005631"/>
    </source>
</evidence>
<dbReference type="EMBL" id="CP003156">
    <property type="protein sequence ID" value="AEV33141.1"/>
    <property type="molecule type" value="Genomic_DNA"/>
</dbReference>
<dbReference type="InterPro" id="IPR050351">
    <property type="entry name" value="BphY/WalK/GraS-like"/>
</dbReference>
<dbReference type="InterPro" id="IPR003594">
    <property type="entry name" value="HATPase_dom"/>
</dbReference>
<dbReference type="Pfam" id="PF02518">
    <property type="entry name" value="HATPase_c"/>
    <property type="match status" value="1"/>
</dbReference>
<dbReference type="SMART" id="SM00387">
    <property type="entry name" value="HATPase_c"/>
    <property type="match status" value="1"/>
</dbReference>
<dbReference type="EC" id="2.7.13.3" evidence="2"/>
<dbReference type="PRINTS" id="PR00344">
    <property type="entry name" value="BCTRLSENSOR"/>
</dbReference>
<keyword evidence="5 10" id="KW-0418">Kinase</keyword>
<keyword evidence="6" id="KW-0902">Two-component regulatory system</keyword>
<keyword evidence="8" id="KW-0812">Transmembrane</keyword>
<dbReference type="eggNOG" id="COG5002">
    <property type="taxonomic scope" value="Bacteria"/>
</dbReference>
<dbReference type="CDD" id="cd00082">
    <property type="entry name" value="HisKA"/>
    <property type="match status" value="1"/>
</dbReference>
<keyword evidence="7 8" id="KW-0472">Membrane</keyword>
<dbReference type="GO" id="GO:0000155">
    <property type="term" value="F:phosphorelay sensor kinase activity"/>
    <property type="evidence" value="ECO:0007669"/>
    <property type="project" value="InterPro"/>
</dbReference>
<comment type="catalytic activity">
    <reaction evidence="1">
        <text>ATP + protein L-histidine = ADP + protein N-phospho-L-histidine.</text>
        <dbReference type="EC" id="2.7.13.3"/>
    </reaction>
</comment>
<protein>
    <recommendedName>
        <fullName evidence="2">histidine kinase</fullName>
        <ecNumber evidence="2">2.7.13.3</ecNumber>
    </recommendedName>
</protein>
<dbReference type="RefSeq" id="WP_014202490.1">
    <property type="nucleotide sequence ID" value="NC_016599.1"/>
</dbReference>
<reference evidence="10 11" key="1">
    <citation type="journal article" date="2012" name="Stand. Genomic Sci.">
        <title>Genome sequence of the orange-pigmented seawater bacterium Owenweeksia hongkongensis type strain (UST20020801(T)).</title>
        <authorList>
            <person name="Riedel T."/>
            <person name="Held B."/>
            <person name="Nolan M."/>
            <person name="Lucas S."/>
            <person name="Lapidus A."/>
            <person name="Tice H."/>
            <person name="Del Rio T.G."/>
            <person name="Cheng J.F."/>
            <person name="Han C."/>
            <person name="Tapia R."/>
            <person name="Goodwin L.A."/>
            <person name="Pitluck S."/>
            <person name="Liolios K."/>
            <person name="Mavromatis K."/>
            <person name="Pagani I."/>
            <person name="Ivanova N."/>
            <person name="Mikhailova N."/>
            <person name="Pati A."/>
            <person name="Chen A."/>
            <person name="Palaniappan K."/>
            <person name="Rohde M."/>
            <person name="Tindall B.J."/>
            <person name="Detter J.C."/>
            <person name="Goker M."/>
            <person name="Woyke T."/>
            <person name="Bristow J."/>
            <person name="Eisen J.A."/>
            <person name="Markowitz V."/>
            <person name="Hugenholtz P."/>
            <person name="Klenk H.P."/>
            <person name="Kyrpides N.C."/>
        </authorList>
    </citation>
    <scope>NUCLEOTIDE SEQUENCE</scope>
    <source>
        <strain evidence="11">DSM 17368 / JCM 12287 / NRRL B-23963</strain>
    </source>
</reference>
<keyword evidence="11" id="KW-1185">Reference proteome</keyword>
<dbReference type="Pfam" id="PF00512">
    <property type="entry name" value="HisKA"/>
    <property type="match status" value="1"/>
</dbReference>
<keyword evidence="8" id="KW-1133">Transmembrane helix</keyword>
<dbReference type="PATRIC" id="fig|926562.3.peg.2185"/>
<dbReference type="SUPFAM" id="SSF47384">
    <property type="entry name" value="Homodimeric domain of signal transducing histidine kinase"/>
    <property type="match status" value="1"/>
</dbReference>
<gene>
    <name evidence="10" type="ordered locus">Oweho_2167</name>
</gene>
<accession>G8R474</accession>
<dbReference type="SUPFAM" id="SSF55874">
    <property type="entry name" value="ATPase domain of HSP90 chaperone/DNA topoisomerase II/histidine kinase"/>
    <property type="match status" value="1"/>
</dbReference>
<evidence type="ECO:0000256" key="2">
    <source>
        <dbReference type="ARBA" id="ARBA00012438"/>
    </source>
</evidence>
<dbReference type="CDD" id="cd00075">
    <property type="entry name" value="HATPase"/>
    <property type="match status" value="1"/>
</dbReference>
<dbReference type="KEGG" id="oho:Oweho_2167"/>
<feature type="transmembrane region" description="Helical" evidence="8">
    <location>
        <begin position="36"/>
        <end position="56"/>
    </location>
</feature>
<dbReference type="GO" id="GO:0016036">
    <property type="term" value="P:cellular response to phosphate starvation"/>
    <property type="evidence" value="ECO:0007669"/>
    <property type="project" value="TreeGrafter"/>
</dbReference>
<dbReference type="PANTHER" id="PTHR45453">
    <property type="entry name" value="PHOSPHATE REGULON SENSOR PROTEIN PHOR"/>
    <property type="match status" value="1"/>
</dbReference>
<evidence type="ECO:0000259" key="9">
    <source>
        <dbReference type="PROSITE" id="PS50109"/>
    </source>
</evidence>
<dbReference type="InterPro" id="IPR036097">
    <property type="entry name" value="HisK_dim/P_sf"/>
</dbReference>
<feature type="domain" description="Histidine kinase" evidence="9">
    <location>
        <begin position="129"/>
        <end position="348"/>
    </location>
</feature>
<dbReference type="SMART" id="SM00388">
    <property type="entry name" value="HisKA"/>
    <property type="match status" value="1"/>
</dbReference>
<evidence type="ECO:0000256" key="8">
    <source>
        <dbReference type="SAM" id="Phobius"/>
    </source>
</evidence>